<dbReference type="Pfam" id="PF12625">
    <property type="entry name" value="Arabinose_bd"/>
    <property type="match status" value="1"/>
</dbReference>
<evidence type="ECO:0000256" key="3">
    <source>
        <dbReference type="ARBA" id="ARBA00023163"/>
    </source>
</evidence>
<protein>
    <submittedName>
        <fullName evidence="5">Transcriptional regulator, AraC family</fullName>
    </submittedName>
</protein>
<sequence>MVTEIQDHQMSVTSDFSGLLKAYSAEAELAPGEVSEVLALVGLNNRKPTQASNAGRIPYKKWCELLEALYKRANDPALGVHLGGAVKPSNCGVLGYLAINARTLGEAIFQFDRYQQLLCSGSRARMTLTGDCLRAEWPVHEQSLGIGLSDEVLLYGLMNFFRILLGGQEGEDDLLKWLAQTSLSFAHASIAPMSEYHSGGIGEVSFNQPRLALSMPASVLSLPIRTHDAALFDILNQQADALLRVLPNAQDCFEQSVRDYLRKSLPEGGATLNGLARSLSLSDRTVRRRLAERSLNFSVILQQTRYHLARQYLDDGRTTLSEVALMLGYSEQSAFSRAFKLWAGVSPLQYSRLSATQRDSDDQLKRLRDG</sequence>
<dbReference type="InterPro" id="IPR018060">
    <property type="entry name" value="HTH_AraC"/>
</dbReference>
<accession>A0A1H2S5P7</accession>
<proteinExistence type="predicted"/>
<dbReference type="PANTHER" id="PTHR47894">
    <property type="entry name" value="HTH-TYPE TRANSCRIPTIONAL REGULATOR GADX"/>
    <property type="match status" value="1"/>
</dbReference>
<dbReference type="GO" id="GO:0005829">
    <property type="term" value="C:cytosol"/>
    <property type="evidence" value="ECO:0007669"/>
    <property type="project" value="TreeGrafter"/>
</dbReference>
<dbReference type="Proteomes" id="UP000199675">
    <property type="component" value="Unassembled WGS sequence"/>
</dbReference>
<dbReference type="GO" id="GO:0003700">
    <property type="term" value="F:DNA-binding transcription factor activity"/>
    <property type="evidence" value="ECO:0007669"/>
    <property type="project" value="InterPro"/>
</dbReference>
<dbReference type="STRING" id="488533.SAMN04487960_10228"/>
<dbReference type="GO" id="GO:0000976">
    <property type="term" value="F:transcription cis-regulatory region binding"/>
    <property type="evidence" value="ECO:0007669"/>
    <property type="project" value="TreeGrafter"/>
</dbReference>
<dbReference type="SMART" id="SM00342">
    <property type="entry name" value="HTH_ARAC"/>
    <property type="match status" value="1"/>
</dbReference>
<dbReference type="PANTHER" id="PTHR47894:SF4">
    <property type="entry name" value="HTH-TYPE TRANSCRIPTIONAL REGULATOR GADX"/>
    <property type="match status" value="1"/>
</dbReference>
<evidence type="ECO:0000259" key="4">
    <source>
        <dbReference type="PROSITE" id="PS01124"/>
    </source>
</evidence>
<evidence type="ECO:0000256" key="2">
    <source>
        <dbReference type="ARBA" id="ARBA00023125"/>
    </source>
</evidence>
<dbReference type="InterPro" id="IPR020449">
    <property type="entry name" value="Tscrpt_reg_AraC-type_HTH"/>
</dbReference>
<keyword evidence="6" id="KW-1185">Reference proteome</keyword>
<keyword evidence="3" id="KW-0804">Transcription</keyword>
<dbReference type="EMBL" id="FNNE01000002">
    <property type="protein sequence ID" value="SDW26820.1"/>
    <property type="molecule type" value="Genomic_DNA"/>
</dbReference>
<gene>
    <name evidence="5" type="ORF">SAMN04487960_10228</name>
</gene>
<dbReference type="OrthoDB" id="5582699at2"/>
<evidence type="ECO:0000313" key="5">
    <source>
        <dbReference type="EMBL" id="SDW26820.1"/>
    </source>
</evidence>
<dbReference type="InterPro" id="IPR009057">
    <property type="entry name" value="Homeodomain-like_sf"/>
</dbReference>
<dbReference type="PRINTS" id="PR00032">
    <property type="entry name" value="HTHARAC"/>
</dbReference>
<dbReference type="Pfam" id="PF12833">
    <property type="entry name" value="HTH_18"/>
    <property type="match status" value="1"/>
</dbReference>
<evidence type="ECO:0000256" key="1">
    <source>
        <dbReference type="ARBA" id="ARBA00023015"/>
    </source>
</evidence>
<keyword evidence="2" id="KW-0238">DNA-binding</keyword>
<name>A0A1H2S5P7_9GAMM</name>
<dbReference type="InterPro" id="IPR032687">
    <property type="entry name" value="AraC-type_N"/>
</dbReference>
<dbReference type="Gene3D" id="1.10.10.60">
    <property type="entry name" value="Homeodomain-like"/>
    <property type="match status" value="1"/>
</dbReference>
<dbReference type="PROSITE" id="PS01124">
    <property type="entry name" value="HTH_ARAC_FAMILY_2"/>
    <property type="match status" value="1"/>
</dbReference>
<dbReference type="SUPFAM" id="SSF46689">
    <property type="entry name" value="Homeodomain-like"/>
    <property type="match status" value="1"/>
</dbReference>
<feature type="domain" description="HTH araC/xylS-type" evidence="4">
    <location>
        <begin position="255"/>
        <end position="353"/>
    </location>
</feature>
<dbReference type="AlphaFoldDB" id="A0A1H2S5P7"/>
<organism evidence="5 6">
    <name type="scientific">Marinobacter mobilis</name>
    <dbReference type="NCBI Taxonomy" id="488533"/>
    <lineage>
        <taxon>Bacteria</taxon>
        <taxon>Pseudomonadati</taxon>
        <taxon>Pseudomonadota</taxon>
        <taxon>Gammaproteobacteria</taxon>
        <taxon>Pseudomonadales</taxon>
        <taxon>Marinobacteraceae</taxon>
        <taxon>Marinobacter</taxon>
    </lineage>
</organism>
<reference evidence="5 6" key="1">
    <citation type="submission" date="2016-10" db="EMBL/GenBank/DDBJ databases">
        <authorList>
            <person name="de Groot N.N."/>
        </authorList>
    </citation>
    <scope>NUCLEOTIDE SEQUENCE [LARGE SCALE GENOMIC DNA]</scope>
    <source>
        <strain evidence="5 6">CGMCC 1.7059</strain>
    </source>
</reference>
<keyword evidence="1" id="KW-0805">Transcription regulation</keyword>
<evidence type="ECO:0000313" key="6">
    <source>
        <dbReference type="Proteomes" id="UP000199675"/>
    </source>
</evidence>